<organism evidence="1 2">
    <name type="scientific">Ensifer adhaerens</name>
    <name type="common">Sinorhizobium morelense</name>
    <dbReference type="NCBI Taxonomy" id="106592"/>
    <lineage>
        <taxon>Bacteria</taxon>
        <taxon>Pseudomonadati</taxon>
        <taxon>Pseudomonadota</taxon>
        <taxon>Alphaproteobacteria</taxon>
        <taxon>Hyphomicrobiales</taxon>
        <taxon>Rhizobiaceae</taxon>
        <taxon>Sinorhizobium/Ensifer group</taxon>
        <taxon>Ensifer</taxon>
    </lineage>
</organism>
<proteinExistence type="predicted"/>
<comment type="caution">
    <text evidence="1">The sequence shown here is derived from an EMBL/GenBank/DDBJ whole genome shotgun (WGS) entry which is preliminary data.</text>
</comment>
<gene>
    <name evidence="1" type="ORF">J2Z19_005338</name>
</gene>
<accession>A0ACC5T393</accession>
<evidence type="ECO:0000313" key="2">
    <source>
        <dbReference type="Proteomes" id="UP000823773"/>
    </source>
</evidence>
<dbReference type="Proteomes" id="UP000823773">
    <property type="component" value="Unassembled WGS sequence"/>
</dbReference>
<sequence>MTFVTGDPSIAPEMEHRLSITYRKALAEHGVRVLLEHELVSVSAHEGGAR</sequence>
<name>A0ACC5T393_ENSAD</name>
<reference evidence="1" key="1">
    <citation type="submission" date="2021-03" db="EMBL/GenBank/DDBJ databases">
        <title>Genomic Encyclopedia of Type Strains, Phase IV (KMG-IV): sequencing the most valuable type-strain genomes for metagenomic binning, comparative biology and taxonomic classification.</title>
        <authorList>
            <person name="Goeker M."/>
        </authorList>
    </citation>
    <scope>NUCLEOTIDE SEQUENCE</scope>
    <source>
        <strain evidence="1">DSM 18131</strain>
    </source>
</reference>
<evidence type="ECO:0000313" key="1">
    <source>
        <dbReference type="EMBL" id="MBP1875602.1"/>
    </source>
</evidence>
<keyword evidence="2" id="KW-1185">Reference proteome</keyword>
<dbReference type="EMBL" id="JAGGJR010000011">
    <property type="protein sequence ID" value="MBP1875602.1"/>
    <property type="molecule type" value="Genomic_DNA"/>
</dbReference>
<protein>
    <submittedName>
        <fullName evidence="1">NADH dehydrogenase FAD-containing subunit</fullName>
    </submittedName>
</protein>